<feature type="region of interest" description="Disordered" evidence="1">
    <location>
        <begin position="287"/>
        <end position="361"/>
    </location>
</feature>
<sequence length="361" mass="39315">MSTSESNPVKNTEIKPDTEHPITQEVSEVPEAVEQSTSTDAPPAAEPTVEEPVTEPVTEPAVELVSEPIAEPASEPGSPPKNNTKRRTLFNPFGKVKKEENIKKEEHAKKEEPTKEEEHTKEVHTEEIVIVEEKVPEKKKSMFSFFGRSKSTARLEDLPMPPSNELATEQVSTGTDAVVIEATTPATPVEEGTTPVTSATDAPDTTLPIEVTEATTTDDAAVHADPAEAHTLDVEPNVKRQSFISKLFFKKKETKEDKHVTKEPTEQAVESESDHDIVTEELVVPEDKVTARPSSPLGRLTGFLSKIPAKKEKKAKADVPATSTDEDTVPEDNAKVHEDDESVHEQPKEIHAPVSTAVAAA</sequence>
<feature type="compositionally biased region" description="Basic and acidic residues" evidence="1">
    <location>
        <begin position="96"/>
        <end position="129"/>
    </location>
</feature>
<feature type="compositionally biased region" description="Basic and acidic residues" evidence="1">
    <location>
        <begin position="12"/>
        <end position="22"/>
    </location>
</feature>
<accession>A0ABR3B569</accession>
<name>A0ABR3B569_PHYBL</name>
<feature type="region of interest" description="Disordered" evidence="1">
    <location>
        <begin position="184"/>
        <end position="204"/>
    </location>
</feature>
<keyword evidence="3" id="KW-1185">Reference proteome</keyword>
<feature type="compositionally biased region" description="Basic and acidic residues" evidence="1">
    <location>
        <begin position="332"/>
        <end position="351"/>
    </location>
</feature>
<dbReference type="Proteomes" id="UP001448207">
    <property type="component" value="Unassembled WGS sequence"/>
</dbReference>
<feature type="region of interest" description="Disordered" evidence="1">
    <location>
        <begin position="254"/>
        <end position="275"/>
    </location>
</feature>
<feature type="region of interest" description="Disordered" evidence="1">
    <location>
        <begin position="1"/>
        <end position="129"/>
    </location>
</feature>
<evidence type="ECO:0000313" key="2">
    <source>
        <dbReference type="EMBL" id="KAL0090380.1"/>
    </source>
</evidence>
<evidence type="ECO:0008006" key="4">
    <source>
        <dbReference type="Google" id="ProtNLM"/>
    </source>
</evidence>
<reference evidence="2 3" key="1">
    <citation type="submission" date="2024-04" db="EMBL/GenBank/DDBJ databases">
        <title>Symmetric and asymmetric DNA N6-adenine methylation regulates different biological responses in Mucorales.</title>
        <authorList>
            <consortium name="Lawrence Berkeley National Laboratory"/>
            <person name="Lax C."/>
            <person name="Mondo S.J."/>
            <person name="Osorio-Concepcion M."/>
            <person name="Muszewska A."/>
            <person name="Corrochano-Luque M."/>
            <person name="Gutierrez G."/>
            <person name="Riley R."/>
            <person name="Lipzen A."/>
            <person name="Guo J."/>
            <person name="Hundley H."/>
            <person name="Amirebrahimi M."/>
            <person name="Ng V."/>
            <person name="Lorenzo-Gutierrez D."/>
            <person name="Binder U."/>
            <person name="Yang J."/>
            <person name="Song Y."/>
            <person name="Canovas D."/>
            <person name="Navarro E."/>
            <person name="Freitag M."/>
            <person name="Gabaldon T."/>
            <person name="Grigoriev I.V."/>
            <person name="Corrochano L.M."/>
            <person name="Nicolas F.E."/>
            <person name="Garre V."/>
        </authorList>
    </citation>
    <scope>NUCLEOTIDE SEQUENCE [LARGE SCALE GENOMIC DNA]</scope>
    <source>
        <strain evidence="2 3">L51</strain>
    </source>
</reference>
<feature type="compositionally biased region" description="Basic and acidic residues" evidence="1">
    <location>
        <begin position="254"/>
        <end position="265"/>
    </location>
</feature>
<comment type="caution">
    <text evidence="2">The sequence shown here is derived from an EMBL/GenBank/DDBJ whole genome shotgun (WGS) entry which is preliminary data.</text>
</comment>
<dbReference type="EMBL" id="JBCLYO010000004">
    <property type="protein sequence ID" value="KAL0090380.1"/>
    <property type="molecule type" value="Genomic_DNA"/>
</dbReference>
<feature type="compositionally biased region" description="Low complexity" evidence="1">
    <location>
        <begin position="54"/>
        <end position="63"/>
    </location>
</feature>
<protein>
    <recommendedName>
        <fullName evidence="4">Altered inheritance of mitochondria protein 21</fullName>
    </recommendedName>
</protein>
<feature type="compositionally biased region" description="Polar residues" evidence="1">
    <location>
        <begin position="1"/>
        <end position="10"/>
    </location>
</feature>
<evidence type="ECO:0000256" key="1">
    <source>
        <dbReference type="SAM" id="MobiDB-lite"/>
    </source>
</evidence>
<organism evidence="2 3">
    <name type="scientific">Phycomyces blakesleeanus</name>
    <dbReference type="NCBI Taxonomy" id="4837"/>
    <lineage>
        <taxon>Eukaryota</taxon>
        <taxon>Fungi</taxon>
        <taxon>Fungi incertae sedis</taxon>
        <taxon>Mucoromycota</taxon>
        <taxon>Mucoromycotina</taxon>
        <taxon>Mucoromycetes</taxon>
        <taxon>Mucorales</taxon>
        <taxon>Phycomycetaceae</taxon>
        <taxon>Phycomyces</taxon>
    </lineage>
</organism>
<evidence type="ECO:0000313" key="3">
    <source>
        <dbReference type="Proteomes" id="UP001448207"/>
    </source>
</evidence>
<proteinExistence type="predicted"/>
<gene>
    <name evidence="2" type="ORF">J3Q64DRAFT_1729573</name>
</gene>